<dbReference type="Pfam" id="PF13516">
    <property type="entry name" value="LRR_6"/>
    <property type="match status" value="4"/>
</dbReference>
<name>A0A9D4YUT5_CHLVU</name>
<dbReference type="SUPFAM" id="SSF52047">
    <property type="entry name" value="RNI-like"/>
    <property type="match status" value="1"/>
</dbReference>
<evidence type="ECO:0000313" key="3">
    <source>
        <dbReference type="EMBL" id="KAI3427130.1"/>
    </source>
</evidence>
<dbReference type="Gene3D" id="3.80.10.10">
    <property type="entry name" value="Ribonuclease Inhibitor"/>
    <property type="match status" value="2"/>
</dbReference>
<keyword evidence="4" id="KW-1185">Reference proteome</keyword>
<dbReference type="EMBL" id="SIDB01000010">
    <property type="protein sequence ID" value="KAI3427130.1"/>
    <property type="molecule type" value="Genomic_DNA"/>
</dbReference>
<dbReference type="AlphaFoldDB" id="A0A9D4YUT5"/>
<dbReference type="InterPro" id="IPR001611">
    <property type="entry name" value="Leu-rich_rpt"/>
</dbReference>
<sequence length="527" mass="54528">MAAEDWSLSDAQRQETVSRVANNVSAMAFFRGSPIADEAVQAAAAAIEKKAYTVARVEARTTTGTRPHHETLKAYVRKLSALALKVVVSGGEAPSASGGGDGAAAADQLDLSSGGREFLTRESAEELLAPMLAPGSKITSIRFSTKSFGVEAAEVAARAIENVAASLLVADMSDIIAGRPEAEALSALRIISAALGKARLRDLNLSDNALGEKGVRACAAAFSEQEALESIAFQNVGLSVHGCEALDELMPNTASLRRLHLYNNMSGDEGASAIGRLLSRCPAMEDFKMVSSRVAAQGGVALVQGLAAASGLRRLDLHDNAITAEFVPHLAPVLSSQPQLTALILSDTSLGDEGVAAVCAALTAGGDAAPQLQELELALNEITPEGATAVAACVAVKPALRRLNLRENELEDEGAVSIAKALVGLRLLESLDASSNQLKRGGAAALAKACARKPGLALLALDDNEISEAGVEALQDIMRRIGKPEALGSLEDNMPDEEDEGVEDDGIDLDDAAGDDLAAAMGNARIE</sequence>
<dbReference type="InterPro" id="IPR038214">
    <property type="entry name" value="WPP_sf"/>
</dbReference>
<evidence type="ECO:0000256" key="1">
    <source>
        <dbReference type="ARBA" id="ARBA00004430"/>
    </source>
</evidence>
<organism evidence="3 4">
    <name type="scientific">Chlorella vulgaris</name>
    <name type="common">Green alga</name>
    <dbReference type="NCBI Taxonomy" id="3077"/>
    <lineage>
        <taxon>Eukaryota</taxon>
        <taxon>Viridiplantae</taxon>
        <taxon>Chlorophyta</taxon>
        <taxon>core chlorophytes</taxon>
        <taxon>Trebouxiophyceae</taxon>
        <taxon>Chlorellales</taxon>
        <taxon>Chlorellaceae</taxon>
        <taxon>Chlorella clade</taxon>
        <taxon>Chlorella</taxon>
    </lineage>
</organism>
<feature type="compositionally biased region" description="Acidic residues" evidence="2">
    <location>
        <begin position="493"/>
        <end position="510"/>
    </location>
</feature>
<dbReference type="PANTHER" id="PTHR46761:SF2">
    <property type="entry name" value="RAN GTPASE-ACTIVATING PROTEIN 1"/>
    <property type="match status" value="1"/>
</dbReference>
<dbReference type="SMART" id="SM00368">
    <property type="entry name" value="LRR_RI"/>
    <property type="match status" value="8"/>
</dbReference>
<dbReference type="GO" id="GO:0005096">
    <property type="term" value="F:GTPase activator activity"/>
    <property type="evidence" value="ECO:0007669"/>
    <property type="project" value="InterPro"/>
</dbReference>
<accession>A0A9D4YUT5</accession>
<comment type="subcellular location">
    <subcellularLocation>
        <location evidence="1">Cytoplasm</location>
        <location evidence="1">Cytoskeleton</location>
        <location evidence="1">Cilium axoneme</location>
    </subcellularLocation>
</comment>
<evidence type="ECO:0000256" key="2">
    <source>
        <dbReference type="SAM" id="MobiDB-lite"/>
    </source>
</evidence>
<dbReference type="InterPro" id="IPR045203">
    <property type="entry name" value="RanGAP1/2"/>
</dbReference>
<dbReference type="GO" id="GO:0005930">
    <property type="term" value="C:axoneme"/>
    <property type="evidence" value="ECO:0007669"/>
    <property type="project" value="UniProtKB-SubCell"/>
</dbReference>
<evidence type="ECO:0008006" key="5">
    <source>
        <dbReference type="Google" id="ProtNLM"/>
    </source>
</evidence>
<feature type="region of interest" description="Disordered" evidence="2">
    <location>
        <begin position="486"/>
        <end position="510"/>
    </location>
</feature>
<gene>
    <name evidence="3" type="ORF">D9Q98_007067</name>
</gene>
<dbReference type="OrthoDB" id="120976at2759"/>
<reference evidence="3" key="2">
    <citation type="submission" date="2020-11" db="EMBL/GenBank/DDBJ databases">
        <authorList>
            <person name="Cecchin M."/>
            <person name="Marcolungo L."/>
            <person name="Rossato M."/>
            <person name="Girolomoni L."/>
            <person name="Cosentino E."/>
            <person name="Cuine S."/>
            <person name="Li-Beisson Y."/>
            <person name="Delledonne M."/>
            <person name="Ballottari M."/>
        </authorList>
    </citation>
    <scope>NUCLEOTIDE SEQUENCE</scope>
    <source>
        <strain evidence="3">211/11P</strain>
        <tissue evidence="3">Whole cell</tissue>
    </source>
</reference>
<dbReference type="PANTHER" id="PTHR46761">
    <property type="entry name" value="RAN GTPASE-ACTIVATING PROTEIN 1"/>
    <property type="match status" value="1"/>
</dbReference>
<dbReference type="InterPro" id="IPR032675">
    <property type="entry name" value="LRR_dom_sf"/>
</dbReference>
<proteinExistence type="predicted"/>
<dbReference type="Gene3D" id="1.10.246.200">
    <property type="entry name" value="WPP domain"/>
    <property type="match status" value="1"/>
</dbReference>
<reference evidence="3" key="1">
    <citation type="journal article" date="2019" name="Plant J.">
        <title>Chlorella vulgaris genome assembly and annotation reveals the molecular basis for metabolic acclimation to high light conditions.</title>
        <authorList>
            <person name="Cecchin M."/>
            <person name="Marcolungo L."/>
            <person name="Rossato M."/>
            <person name="Girolomoni L."/>
            <person name="Cosentino E."/>
            <person name="Cuine S."/>
            <person name="Li-Beisson Y."/>
            <person name="Delledonne M."/>
            <person name="Ballottari M."/>
        </authorList>
    </citation>
    <scope>NUCLEOTIDE SEQUENCE</scope>
    <source>
        <strain evidence="3">211/11P</strain>
    </source>
</reference>
<dbReference type="Proteomes" id="UP001055712">
    <property type="component" value="Unassembled WGS sequence"/>
</dbReference>
<comment type="caution">
    <text evidence="3">The sequence shown here is derived from an EMBL/GenBank/DDBJ whole genome shotgun (WGS) entry which is preliminary data.</text>
</comment>
<protein>
    <recommendedName>
        <fullName evidence="5">WPP domain-containing protein</fullName>
    </recommendedName>
</protein>
<evidence type="ECO:0000313" key="4">
    <source>
        <dbReference type="Proteomes" id="UP001055712"/>
    </source>
</evidence>